<dbReference type="EMBL" id="CM007652">
    <property type="protein sequence ID" value="ONI22001.1"/>
    <property type="molecule type" value="Genomic_DNA"/>
</dbReference>
<dbReference type="Proteomes" id="UP000006882">
    <property type="component" value="Chromosome G2"/>
</dbReference>
<gene>
    <name evidence="1" type="ORF">PRUPE_2G101200</name>
</gene>
<evidence type="ECO:0000313" key="1">
    <source>
        <dbReference type="EMBL" id="ONI22001.1"/>
    </source>
</evidence>
<keyword evidence="2" id="KW-1185">Reference proteome</keyword>
<accession>M5XEC6</accession>
<reference evidence="1 2" key="1">
    <citation type="journal article" date="2013" name="Nat. Genet.">
        <title>The high-quality draft genome of peach (Prunus persica) identifies unique patterns of genetic diversity, domestication and genome evolution.</title>
        <authorList>
            <consortium name="International Peach Genome Initiative"/>
            <person name="Verde I."/>
            <person name="Abbott A.G."/>
            <person name="Scalabrin S."/>
            <person name="Jung S."/>
            <person name="Shu S."/>
            <person name="Marroni F."/>
            <person name="Zhebentyayeva T."/>
            <person name="Dettori M.T."/>
            <person name="Grimwood J."/>
            <person name="Cattonaro F."/>
            <person name="Zuccolo A."/>
            <person name="Rossini L."/>
            <person name="Jenkins J."/>
            <person name="Vendramin E."/>
            <person name="Meisel L.A."/>
            <person name="Decroocq V."/>
            <person name="Sosinski B."/>
            <person name="Prochnik S."/>
            <person name="Mitros T."/>
            <person name="Policriti A."/>
            <person name="Cipriani G."/>
            <person name="Dondini L."/>
            <person name="Ficklin S."/>
            <person name="Goodstein D.M."/>
            <person name="Xuan P."/>
            <person name="Del Fabbro C."/>
            <person name="Aramini V."/>
            <person name="Copetti D."/>
            <person name="Gonzalez S."/>
            <person name="Horner D.S."/>
            <person name="Falchi R."/>
            <person name="Lucas S."/>
            <person name="Mica E."/>
            <person name="Maldonado J."/>
            <person name="Lazzari B."/>
            <person name="Bielenberg D."/>
            <person name="Pirona R."/>
            <person name="Miculan M."/>
            <person name="Barakat A."/>
            <person name="Testolin R."/>
            <person name="Stella A."/>
            <person name="Tartarini S."/>
            <person name="Tonutti P."/>
            <person name="Arus P."/>
            <person name="Orellana A."/>
            <person name="Wells C."/>
            <person name="Main D."/>
            <person name="Vizzotto G."/>
            <person name="Silva H."/>
            <person name="Salamini F."/>
            <person name="Schmutz J."/>
            <person name="Morgante M."/>
            <person name="Rokhsar D.S."/>
        </authorList>
    </citation>
    <scope>NUCLEOTIDE SEQUENCE [LARGE SCALE GENOMIC DNA]</scope>
    <source>
        <strain evidence="2">cv. Nemared</strain>
    </source>
</reference>
<dbReference type="Gramene" id="ONI22001">
    <property type="protein sequence ID" value="ONI22001"/>
    <property type="gene ID" value="PRUPE_2G101200"/>
</dbReference>
<name>M5XEC6_PRUPE</name>
<evidence type="ECO:0000313" key="2">
    <source>
        <dbReference type="Proteomes" id="UP000006882"/>
    </source>
</evidence>
<organism evidence="1 2">
    <name type="scientific">Prunus persica</name>
    <name type="common">Peach</name>
    <name type="synonym">Amygdalus persica</name>
    <dbReference type="NCBI Taxonomy" id="3760"/>
    <lineage>
        <taxon>Eukaryota</taxon>
        <taxon>Viridiplantae</taxon>
        <taxon>Streptophyta</taxon>
        <taxon>Embryophyta</taxon>
        <taxon>Tracheophyta</taxon>
        <taxon>Spermatophyta</taxon>
        <taxon>Magnoliopsida</taxon>
        <taxon>eudicotyledons</taxon>
        <taxon>Gunneridae</taxon>
        <taxon>Pentapetalae</taxon>
        <taxon>rosids</taxon>
        <taxon>fabids</taxon>
        <taxon>Rosales</taxon>
        <taxon>Rosaceae</taxon>
        <taxon>Amygdaloideae</taxon>
        <taxon>Amygdaleae</taxon>
        <taxon>Prunus</taxon>
    </lineage>
</organism>
<sequence length="69" mass="8211">MNFSTEPCKPKPSRLMGRTQTPKLKQPTSLFVSKRRTQFRKFYTNTIQVLFNSIDCNKMKYNFLVFILT</sequence>
<proteinExistence type="predicted"/>
<dbReference type="AlphaFoldDB" id="M5XEC6"/>
<dbReference type="HOGENOM" id="CLU_2780616_0_0_1"/>
<protein>
    <submittedName>
        <fullName evidence="1">Uncharacterized protein</fullName>
    </submittedName>
</protein>